<gene>
    <name evidence="3" type="ORF">BJY28_001484</name>
</gene>
<keyword evidence="2" id="KW-0472">Membrane</keyword>
<dbReference type="RefSeq" id="WP_179462447.1">
    <property type="nucleotide sequence ID" value="NZ_JACBZX010000001.1"/>
</dbReference>
<protein>
    <recommendedName>
        <fullName evidence="5">DUF2530 domain-containing protein</fullName>
    </recommendedName>
</protein>
<feature type="transmembrane region" description="Helical" evidence="2">
    <location>
        <begin position="24"/>
        <end position="46"/>
    </location>
</feature>
<sequence>MSPTPPQDAPRPGALTLAVRSDRIVLAGLGLWAIALLLVLLVPSWHEGERGWWPWACVSGLALGVLGWVYLRRGRGNAAEANDPVSVPPAAAEKVEAAQERVEQVRQRRSGRRDEG</sequence>
<name>A0A852XES0_9MICO</name>
<feature type="compositionally biased region" description="Basic and acidic residues" evidence="1">
    <location>
        <begin position="93"/>
        <end position="116"/>
    </location>
</feature>
<keyword evidence="2" id="KW-1133">Transmembrane helix</keyword>
<dbReference type="EMBL" id="JACBZX010000001">
    <property type="protein sequence ID" value="NYG37015.1"/>
    <property type="molecule type" value="Genomic_DNA"/>
</dbReference>
<evidence type="ECO:0000313" key="3">
    <source>
        <dbReference type="EMBL" id="NYG37015.1"/>
    </source>
</evidence>
<dbReference type="Proteomes" id="UP000592181">
    <property type="component" value="Unassembled WGS sequence"/>
</dbReference>
<feature type="transmembrane region" description="Helical" evidence="2">
    <location>
        <begin position="52"/>
        <end position="71"/>
    </location>
</feature>
<proteinExistence type="predicted"/>
<accession>A0A852XES0</accession>
<evidence type="ECO:0000256" key="1">
    <source>
        <dbReference type="SAM" id="MobiDB-lite"/>
    </source>
</evidence>
<dbReference type="AlphaFoldDB" id="A0A852XES0"/>
<feature type="region of interest" description="Disordered" evidence="1">
    <location>
        <begin position="79"/>
        <end position="116"/>
    </location>
</feature>
<comment type="caution">
    <text evidence="3">The sequence shown here is derived from an EMBL/GenBank/DDBJ whole genome shotgun (WGS) entry which is preliminary data.</text>
</comment>
<evidence type="ECO:0008006" key="5">
    <source>
        <dbReference type="Google" id="ProtNLM"/>
    </source>
</evidence>
<evidence type="ECO:0000313" key="4">
    <source>
        <dbReference type="Proteomes" id="UP000592181"/>
    </source>
</evidence>
<evidence type="ECO:0000256" key="2">
    <source>
        <dbReference type="SAM" id="Phobius"/>
    </source>
</evidence>
<keyword evidence="2" id="KW-0812">Transmembrane</keyword>
<organism evidence="3 4">
    <name type="scientific">Janibacter alkaliphilus</name>
    <dbReference type="NCBI Taxonomy" id="1069963"/>
    <lineage>
        <taxon>Bacteria</taxon>
        <taxon>Bacillati</taxon>
        <taxon>Actinomycetota</taxon>
        <taxon>Actinomycetes</taxon>
        <taxon>Micrococcales</taxon>
        <taxon>Intrasporangiaceae</taxon>
        <taxon>Janibacter</taxon>
    </lineage>
</organism>
<reference evidence="3 4" key="1">
    <citation type="submission" date="2020-07" db="EMBL/GenBank/DDBJ databases">
        <title>Sequencing the genomes of 1000 actinobacteria strains.</title>
        <authorList>
            <person name="Klenk H.-P."/>
        </authorList>
    </citation>
    <scope>NUCLEOTIDE SEQUENCE [LARGE SCALE GENOMIC DNA]</scope>
    <source>
        <strain evidence="3 4">DSM 24723</strain>
    </source>
</reference>
<keyword evidence="4" id="KW-1185">Reference proteome</keyword>